<evidence type="ECO:0000313" key="3">
    <source>
        <dbReference type="Proteomes" id="UP001174936"/>
    </source>
</evidence>
<dbReference type="EMBL" id="JAULSV010000006">
    <property type="protein sequence ID" value="KAK0640581.1"/>
    <property type="molecule type" value="Genomic_DNA"/>
</dbReference>
<keyword evidence="1" id="KW-0732">Signal</keyword>
<gene>
    <name evidence="2" type="ORF">B0T16DRAFT_418140</name>
</gene>
<feature type="signal peptide" evidence="1">
    <location>
        <begin position="1"/>
        <end position="18"/>
    </location>
</feature>
<protein>
    <submittedName>
        <fullName evidence="2">Uncharacterized protein</fullName>
    </submittedName>
</protein>
<comment type="caution">
    <text evidence="2">The sequence shown here is derived from an EMBL/GenBank/DDBJ whole genome shotgun (WGS) entry which is preliminary data.</text>
</comment>
<organism evidence="2 3">
    <name type="scientific">Cercophora newfieldiana</name>
    <dbReference type="NCBI Taxonomy" id="92897"/>
    <lineage>
        <taxon>Eukaryota</taxon>
        <taxon>Fungi</taxon>
        <taxon>Dikarya</taxon>
        <taxon>Ascomycota</taxon>
        <taxon>Pezizomycotina</taxon>
        <taxon>Sordariomycetes</taxon>
        <taxon>Sordariomycetidae</taxon>
        <taxon>Sordariales</taxon>
        <taxon>Lasiosphaeriaceae</taxon>
        <taxon>Cercophora</taxon>
    </lineage>
</organism>
<dbReference type="AlphaFoldDB" id="A0AA40CIX4"/>
<evidence type="ECO:0000256" key="1">
    <source>
        <dbReference type="SAM" id="SignalP"/>
    </source>
</evidence>
<sequence length="161" mass="17867">MLSHPAMAFMHAFTTAWCETTTAHSQPTNTWLTTDFELGSHDGRRFTGCEIGARAFIESLKLYETSTVEIESVYLEETEAGYTGLAMGRVFAKFKGEEQGEKGGKCVDSQGREWDLSVPRAYDCTFVRDEEGPVGGLKLKKMLVCGDMQPVVVEARKRGLI</sequence>
<proteinExistence type="predicted"/>
<evidence type="ECO:0000313" key="2">
    <source>
        <dbReference type="EMBL" id="KAK0640581.1"/>
    </source>
</evidence>
<reference evidence="2" key="1">
    <citation type="submission" date="2023-06" db="EMBL/GenBank/DDBJ databases">
        <title>Genome-scale phylogeny and comparative genomics of the fungal order Sordariales.</title>
        <authorList>
            <consortium name="Lawrence Berkeley National Laboratory"/>
            <person name="Hensen N."/>
            <person name="Bonometti L."/>
            <person name="Westerberg I."/>
            <person name="Brannstrom I.O."/>
            <person name="Guillou S."/>
            <person name="Cros-Aarteil S."/>
            <person name="Calhoun S."/>
            <person name="Haridas S."/>
            <person name="Kuo A."/>
            <person name="Mondo S."/>
            <person name="Pangilinan J."/>
            <person name="Riley R."/>
            <person name="Labutti K."/>
            <person name="Andreopoulos B."/>
            <person name="Lipzen A."/>
            <person name="Chen C."/>
            <person name="Yanf M."/>
            <person name="Daum C."/>
            <person name="Ng V."/>
            <person name="Clum A."/>
            <person name="Steindorff A."/>
            <person name="Ohm R."/>
            <person name="Martin F."/>
            <person name="Silar P."/>
            <person name="Natvig D."/>
            <person name="Lalanne C."/>
            <person name="Gautier V."/>
            <person name="Ament-Velasquez S.L."/>
            <person name="Kruys A."/>
            <person name="Hutchinson M.I."/>
            <person name="Powell A.J."/>
            <person name="Barry K."/>
            <person name="Miller A.N."/>
            <person name="Grigoriev I.V."/>
            <person name="Debuchy R."/>
            <person name="Gladieux P."/>
            <person name="Thoren M.H."/>
            <person name="Johannesson H."/>
        </authorList>
    </citation>
    <scope>NUCLEOTIDE SEQUENCE</scope>
    <source>
        <strain evidence="2">SMH2532-1</strain>
    </source>
</reference>
<keyword evidence="3" id="KW-1185">Reference proteome</keyword>
<feature type="chain" id="PRO_5041454817" evidence="1">
    <location>
        <begin position="19"/>
        <end position="161"/>
    </location>
</feature>
<accession>A0AA40CIX4</accession>
<dbReference type="Proteomes" id="UP001174936">
    <property type="component" value="Unassembled WGS sequence"/>
</dbReference>
<name>A0AA40CIX4_9PEZI</name>